<dbReference type="Pfam" id="PF00503">
    <property type="entry name" value="G-alpha"/>
    <property type="match status" value="1"/>
</dbReference>
<dbReference type="PROSITE" id="PS51882">
    <property type="entry name" value="G_ALPHA"/>
    <property type="match status" value="1"/>
</dbReference>
<evidence type="ECO:0000256" key="2">
    <source>
        <dbReference type="ARBA" id="ARBA00022707"/>
    </source>
</evidence>
<keyword evidence="9" id="KW-0694">RNA-binding</keyword>
<keyword evidence="19" id="KW-1185">Reference proteome</keyword>
<evidence type="ECO:0000313" key="18">
    <source>
        <dbReference type="EMBL" id="KAG2227413.1"/>
    </source>
</evidence>
<dbReference type="GO" id="GO:0031683">
    <property type="term" value="F:G-protein beta/gamma-subunit complex binding"/>
    <property type="evidence" value="ECO:0007669"/>
    <property type="project" value="InterPro"/>
</dbReference>
<evidence type="ECO:0000256" key="8">
    <source>
        <dbReference type="ARBA" id="ARBA00022842"/>
    </source>
</evidence>
<dbReference type="GO" id="GO:0005737">
    <property type="term" value="C:cytoplasm"/>
    <property type="evidence" value="ECO:0007669"/>
    <property type="project" value="TreeGrafter"/>
</dbReference>
<dbReference type="InterPro" id="IPR001019">
    <property type="entry name" value="Gprotein_alpha_su"/>
</dbReference>
<dbReference type="SUPFAM" id="SSF57829">
    <property type="entry name" value="Zn-binding ribosomal proteins"/>
    <property type="match status" value="1"/>
</dbReference>
<dbReference type="InterPro" id="IPR027417">
    <property type="entry name" value="P-loop_NTPase"/>
</dbReference>
<dbReference type="GO" id="GO:0007189">
    <property type="term" value="P:adenylate cyclase-activating G protein-coupled receptor signaling pathway"/>
    <property type="evidence" value="ECO:0007669"/>
    <property type="project" value="TreeGrafter"/>
</dbReference>
<dbReference type="FunFam" id="1.10.400.10:FF:000007">
    <property type="entry name" value="Guanine nucleotide-binding protein subunit alpha"/>
    <property type="match status" value="1"/>
</dbReference>
<feature type="binding site" evidence="16">
    <location>
        <begin position="272"/>
        <end position="275"/>
    </location>
    <ligand>
        <name>GTP</name>
        <dbReference type="ChEBI" id="CHEBI:37565"/>
    </ligand>
</feature>
<dbReference type="SUPFAM" id="SSF52540">
    <property type="entry name" value="P-loop containing nucleoside triphosphate hydrolases"/>
    <property type="match status" value="1"/>
</dbReference>
<gene>
    <name evidence="18" type="ORF">INT45_007438</name>
</gene>
<name>A0A8H7SG01_9FUNG</name>
<evidence type="ECO:0000256" key="17">
    <source>
        <dbReference type="PIRSR" id="PIRSR601019-2"/>
    </source>
</evidence>
<dbReference type="InterPro" id="IPR002975">
    <property type="entry name" value="Fungi_Gprotein_alpha"/>
</dbReference>
<dbReference type="Gene3D" id="2.20.25.30">
    <property type="match status" value="1"/>
</dbReference>
<evidence type="ECO:0000256" key="10">
    <source>
        <dbReference type="ARBA" id="ARBA00022980"/>
    </source>
</evidence>
<sequence>MLSILGICASSEERERRQKSIQIDREIELASQRNQQEWSGESGKSTIVKQMKIIHQKGYSRDELKAWRSIVHKNLIDSAKDLVISAHKLNRKFTEIKNEEVSKKIVEDYILPIEIPQGEGLPSDLIMAINNIWQDESTKEILEQGSSQFYIMDSASYFLNHAKRVSQPDYVPTVDDVLQARLKTTGITETWFLMGKINVHMFDVGGQRSERKKWIHCFESVTSIIFCVALSEYDQVLQEESKQNRMMESLVLFESVVNSRWFLRTSIILFLNKIDLFVSKMNRVPLERYFPDYSGGNDASKGAKYLLWRFNQTNRMNLKIYPHLTQATSTSNSKGTTSFGKRHTKTHTLCRRCGNRALHKQKKTCASCGYPSAKIRKYNWSEKAKRRKTTGTGRMSHLKLVHRRFLNGFREGTQAVKQKKAEASA</sequence>
<evidence type="ECO:0000256" key="7">
    <source>
        <dbReference type="ARBA" id="ARBA00022833"/>
    </source>
</evidence>
<dbReference type="InterPro" id="IPR011025">
    <property type="entry name" value="GproteinA_insert"/>
</dbReference>
<evidence type="ECO:0000256" key="5">
    <source>
        <dbReference type="ARBA" id="ARBA00022741"/>
    </source>
</evidence>
<evidence type="ECO:0000313" key="19">
    <source>
        <dbReference type="Proteomes" id="UP000646827"/>
    </source>
</evidence>
<keyword evidence="5 16" id="KW-0547">Nucleotide-binding</keyword>
<evidence type="ECO:0000256" key="11">
    <source>
        <dbReference type="ARBA" id="ARBA00023134"/>
    </source>
</evidence>
<comment type="similarity">
    <text evidence="1">Belongs to the eukaryotic ribosomal protein eL37 family.</text>
</comment>
<keyword evidence="3 17" id="KW-0479">Metal-binding</keyword>
<dbReference type="InterPro" id="IPR018267">
    <property type="entry name" value="Ribosomal_eL37_CS"/>
</dbReference>
<dbReference type="PANTHER" id="PTHR10218:SF369">
    <property type="entry name" value="GUANINE NUCLEOTIDE-BINDING PROTEIN ALPHA-2 SUBUNIT"/>
    <property type="match status" value="1"/>
</dbReference>
<keyword evidence="10" id="KW-0689">Ribosomal protein</keyword>
<dbReference type="GO" id="GO:0005525">
    <property type="term" value="F:GTP binding"/>
    <property type="evidence" value="ECO:0007669"/>
    <property type="project" value="UniProtKB-KW"/>
</dbReference>
<evidence type="ECO:0000256" key="1">
    <source>
        <dbReference type="ARBA" id="ARBA00009805"/>
    </source>
</evidence>
<keyword evidence="15" id="KW-0449">Lipoprotein</keyword>
<dbReference type="GO" id="GO:0005834">
    <property type="term" value="C:heterotrimeric G-protein complex"/>
    <property type="evidence" value="ECO:0007669"/>
    <property type="project" value="InterPro"/>
</dbReference>
<dbReference type="Proteomes" id="UP000646827">
    <property type="component" value="Unassembled WGS sequence"/>
</dbReference>
<feature type="binding site" evidence="16">
    <location>
        <begin position="178"/>
        <end position="184"/>
    </location>
    <ligand>
        <name>GTP</name>
        <dbReference type="ChEBI" id="CHEBI:37565"/>
    </ligand>
</feature>
<evidence type="ECO:0000256" key="9">
    <source>
        <dbReference type="ARBA" id="ARBA00022884"/>
    </source>
</evidence>
<dbReference type="AlphaFoldDB" id="A0A8H7SG01"/>
<dbReference type="SMART" id="SM00275">
    <property type="entry name" value="G_alpha"/>
    <property type="match status" value="1"/>
</dbReference>
<dbReference type="Gene3D" id="1.10.400.10">
    <property type="entry name" value="GI Alpha 1, domain 2-like"/>
    <property type="match status" value="1"/>
</dbReference>
<dbReference type="OrthoDB" id="5817230at2759"/>
<proteinExistence type="inferred from homology"/>
<evidence type="ECO:0000256" key="6">
    <source>
        <dbReference type="ARBA" id="ARBA00022771"/>
    </source>
</evidence>
<keyword evidence="12" id="KW-0564">Palmitate</keyword>
<evidence type="ECO:0000256" key="3">
    <source>
        <dbReference type="ARBA" id="ARBA00022723"/>
    </source>
</evidence>
<dbReference type="EMBL" id="JAEPRB010000007">
    <property type="protein sequence ID" value="KAG2227413.1"/>
    <property type="molecule type" value="Genomic_DNA"/>
</dbReference>
<evidence type="ECO:0000256" key="13">
    <source>
        <dbReference type="ARBA" id="ARBA00023224"/>
    </source>
</evidence>
<dbReference type="GO" id="GO:0032502">
    <property type="term" value="P:developmental process"/>
    <property type="evidence" value="ECO:0007669"/>
    <property type="project" value="UniProtKB-ARBA"/>
</dbReference>
<keyword evidence="2" id="KW-0519">Myristate</keyword>
<dbReference type="GO" id="GO:0003924">
    <property type="term" value="F:GTPase activity"/>
    <property type="evidence" value="ECO:0007669"/>
    <property type="project" value="InterPro"/>
</dbReference>
<dbReference type="InterPro" id="IPR001569">
    <property type="entry name" value="Ribosomal_eL37"/>
</dbReference>
<dbReference type="PANTHER" id="PTHR10218">
    <property type="entry name" value="GTP-BINDING PROTEIN ALPHA SUBUNIT"/>
    <property type="match status" value="1"/>
</dbReference>
<dbReference type="GO" id="GO:0001664">
    <property type="term" value="F:G protein-coupled receptor binding"/>
    <property type="evidence" value="ECO:0007669"/>
    <property type="project" value="InterPro"/>
</dbReference>
<dbReference type="GO" id="GO:0003735">
    <property type="term" value="F:structural constituent of ribosome"/>
    <property type="evidence" value="ECO:0007669"/>
    <property type="project" value="InterPro"/>
</dbReference>
<dbReference type="FunFam" id="2.20.25.30:FF:000001">
    <property type="entry name" value="Ribosomal protein L37"/>
    <property type="match status" value="1"/>
</dbReference>
<feature type="binding site" evidence="17">
    <location>
        <position position="45"/>
    </location>
    <ligand>
        <name>Mg(2+)</name>
        <dbReference type="ChEBI" id="CHEBI:18420"/>
    </ligand>
</feature>
<dbReference type="PROSITE" id="PS01077">
    <property type="entry name" value="RIBOSOMAL_L37E"/>
    <property type="match status" value="1"/>
</dbReference>
<accession>A0A8H7SG01</accession>
<dbReference type="GO" id="GO:1990904">
    <property type="term" value="C:ribonucleoprotein complex"/>
    <property type="evidence" value="ECO:0007669"/>
    <property type="project" value="UniProtKB-KW"/>
</dbReference>
<feature type="binding site" evidence="17">
    <location>
        <position position="184"/>
    </location>
    <ligand>
        <name>Mg(2+)</name>
        <dbReference type="ChEBI" id="CHEBI:18420"/>
    </ligand>
</feature>
<dbReference type="GO" id="GO:0010255">
    <property type="term" value="P:glucose mediated signaling pathway"/>
    <property type="evidence" value="ECO:0007669"/>
    <property type="project" value="UniProtKB-ARBA"/>
</dbReference>
<feature type="binding site" evidence="16">
    <location>
        <begin position="203"/>
        <end position="207"/>
    </location>
    <ligand>
        <name>GTP</name>
        <dbReference type="ChEBI" id="CHEBI:37565"/>
    </ligand>
</feature>
<keyword evidence="6" id="KW-0863">Zinc-finger</keyword>
<dbReference type="PRINTS" id="PR01241">
    <property type="entry name" value="GPROTEINAFNG"/>
</dbReference>
<keyword evidence="8 17" id="KW-0460">Magnesium</keyword>
<keyword evidence="7" id="KW-0862">Zinc</keyword>
<organism evidence="18 19">
    <name type="scientific">Circinella minor</name>
    <dbReference type="NCBI Taxonomy" id="1195481"/>
    <lineage>
        <taxon>Eukaryota</taxon>
        <taxon>Fungi</taxon>
        <taxon>Fungi incertae sedis</taxon>
        <taxon>Mucoromycota</taxon>
        <taxon>Mucoromycotina</taxon>
        <taxon>Mucoromycetes</taxon>
        <taxon>Mucorales</taxon>
        <taxon>Lichtheimiaceae</taxon>
        <taxon>Circinella</taxon>
    </lineage>
</organism>
<dbReference type="HAMAP" id="MF_00547">
    <property type="entry name" value="Ribosomal_eL37"/>
    <property type="match status" value="1"/>
</dbReference>
<feature type="binding site" evidence="16">
    <location>
        <begin position="153"/>
        <end position="154"/>
    </location>
    <ligand>
        <name>GTP</name>
        <dbReference type="ChEBI" id="CHEBI:37565"/>
    </ligand>
</feature>
<dbReference type="InterPro" id="IPR011331">
    <property type="entry name" value="Ribosomal_eL37/eL43"/>
</dbReference>
<evidence type="ECO:0000256" key="15">
    <source>
        <dbReference type="ARBA" id="ARBA00023288"/>
    </source>
</evidence>
<dbReference type="SUPFAM" id="SSF47895">
    <property type="entry name" value="Transducin (alpha subunit), insertion domain"/>
    <property type="match status" value="1"/>
</dbReference>
<dbReference type="GO" id="GO:0005840">
    <property type="term" value="C:ribosome"/>
    <property type="evidence" value="ECO:0007669"/>
    <property type="project" value="UniProtKB-KW"/>
</dbReference>
<feature type="binding site" evidence="16">
    <location>
        <begin position="41"/>
        <end position="46"/>
    </location>
    <ligand>
        <name>GTP</name>
        <dbReference type="ChEBI" id="CHEBI:37565"/>
    </ligand>
</feature>
<keyword evidence="11 16" id="KW-0342">GTP-binding</keyword>
<dbReference type="GO" id="GO:0019843">
    <property type="term" value="F:rRNA binding"/>
    <property type="evidence" value="ECO:0007669"/>
    <property type="project" value="UniProtKB-KW"/>
</dbReference>
<dbReference type="CDD" id="cd00066">
    <property type="entry name" value="G-alpha"/>
    <property type="match status" value="1"/>
</dbReference>
<dbReference type="PRINTS" id="PR00318">
    <property type="entry name" value="GPROTEINA"/>
</dbReference>
<dbReference type="Gene3D" id="3.40.50.300">
    <property type="entry name" value="P-loop containing nucleotide triphosphate hydrolases"/>
    <property type="match status" value="1"/>
</dbReference>
<dbReference type="InterPro" id="IPR011332">
    <property type="entry name" value="Ribosomal_zn-bd"/>
</dbReference>
<feature type="binding site" evidence="16">
    <location>
        <position position="327"/>
    </location>
    <ligand>
        <name>GTP</name>
        <dbReference type="ChEBI" id="CHEBI:37565"/>
    </ligand>
</feature>
<evidence type="ECO:0000256" key="12">
    <source>
        <dbReference type="ARBA" id="ARBA00023139"/>
    </source>
</evidence>
<evidence type="ECO:0000256" key="14">
    <source>
        <dbReference type="ARBA" id="ARBA00023274"/>
    </source>
</evidence>
<comment type="caution">
    <text evidence="18">The sequence shown here is derived from an EMBL/GenBank/DDBJ whole genome shotgun (WGS) entry which is preliminary data.</text>
</comment>
<dbReference type="FunFam" id="3.40.50.300:FF:000181">
    <property type="entry name" value="Guanine nucleotide-binding protein subunit alpha"/>
    <property type="match status" value="1"/>
</dbReference>
<evidence type="ECO:0000256" key="4">
    <source>
        <dbReference type="ARBA" id="ARBA00022730"/>
    </source>
</evidence>
<protein>
    <submittedName>
        <fullName evidence="18">Uncharacterized protein</fullName>
    </submittedName>
</protein>
<reference evidence="18 19" key="1">
    <citation type="submission" date="2020-12" db="EMBL/GenBank/DDBJ databases">
        <title>Metabolic potential, ecology and presence of endohyphal bacteria is reflected in genomic diversity of Mucoromycotina.</title>
        <authorList>
            <person name="Muszewska A."/>
            <person name="Okrasinska A."/>
            <person name="Steczkiewicz K."/>
            <person name="Drgas O."/>
            <person name="Orlowska M."/>
            <person name="Perlinska-Lenart U."/>
            <person name="Aleksandrzak-Piekarczyk T."/>
            <person name="Szatraj K."/>
            <person name="Zielenkiewicz U."/>
            <person name="Pilsyk S."/>
            <person name="Malc E."/>
            <person name="Mieczkowski P."/>
            <person name="Kruszewska J.S."/>
            <person name="Biernat P."/>
            <person name="Pawlowska J."/>
        </authorList>
    </citation>
    <scope>NUCLEOTIDE SEQUENCE [LARGE SCALE GENOMIC DNA]</scope>
    <source>
        <strain evidence="18 19">CBS 142.35</strain>
    </source>
</reference>
<keyword evidence="4" id="KW-0699">rRNA-binding</keyword>
<dbReference type="GO" id="GO:0006412">
    <property type="term" value="P:translation"/>
    <property type="evidence" value="ECO:0007669"/>
    <property type="project" value="InterPro"/>
</dbReference>
<dbReference type="GO" id="GO:0008270">
    <property type="term" value="F:zinc ion binding"/>
    <property type="evidence" value="ECO:0007669"/>
    <property type="project" value="UniProtKB-KW"/>
</dbReference>
<keyword evidence="14" id="KW-0687">Ribonucleoprotein</keyword>
<keyword evidence="13" id="KW-0807">Transducer</keyword>
<evidence type="ECO:0000256" key="16">
    <source>
        <dbReference type="PIRSR" id="PIRSR601019-1"/>
    </source>
</evidence>